<feature type="transmembrane region" description="Helical" evidence="1">
    <location>
        <begin position="61"/>
        <end position="82"/>
    </location>
</feature>
<evidence type="ECO:0000313" key="2">
    <source>
        <dbReference type="EMBL" id="EZH72429.1"/>
    </source>
</evidence>
<keyword evidence="1" id="KW-0472">Membrane</keyword>
<comment type="caution">
    <text evidence="2">The sequence shown here is derived from an EMBL/GenBank/DDBJ whole genome shotgun (WGS) entry which is preliminary data.</text>
</comment>
<dbReference type="AlphaFoldDB" id="A0A023BR55"/>
<dbReference type="RefSeq" id="WP_034244966.1">
    <property type="nucleotide sequence ID" value="NZ_AQRA01000008.1"/>
</dbReference>
<dbReference type="Pfam" id="PF20064">
    <property type="entry name" value="DUF6463"/>
    <property type="match status" value="1"/>
</dbReference>
<evidence type="ECO:0000256" key="1">
    <source>
        <dbReference type="SAM" id="Phobius"/>
    </source>
</evidence>
<dbReference type="Proteomes" id="UP000023541">
    <property type="component" value="Unassembled WGS sequence"/>
</dbReference>
<feature type="transmembrane region" description="Helical" evidence="1">
    <location>
        <begin position="94"/>
        <end position="118"/>
    </location>
</feature>
<organism evidence="2 3">
    <name type="scientific">Aquimarina atlantica</name>
    <dbReference type="NCBI Taxonomy" id="1317122"/>
    <lineage>
        <taxon>Bacteria</taxon>
        <taxon>Pseudomonadati</taxon>
        <taxon>Bacteroidota</taxon>
        <taxon>Flavobacteriia</taxon>
        <taxon>Flavobacteriales</taxon>
        <taxon>Flavobacteriaceae</taxon>
        <taxon>Aquimarina</taxon>
    </lineage>
</organism>
<accession>A0A023BR55</accession>
<dbReference type="InterPro" id="IPR045590">
    <property type="entry name" value="DUF6463"/>
</dbReference>
<dbReference type="eggNOG" id="ENOG5033XDF">
    <property type="taxonomic scope" value="Bacteria"/>
</dbReference>
<gene>
    <name evidence="2" type="ORF">ATO12_23545</name>
</gene>
<evidence type="ECO:0000313" key="3">
    <source>
        <dbReference type="Proteomes" id="UP000023541"/>
    </source>
</evidence>
<name>A0A023BR55_9FLAO</name>
<protein>
    <submittedName>
        <fullName evidence="2">Uncharacterized protein</fullName>
    </submittedName>
</protein>
<feature type="transmembrane region" description="Helical" evidence="1">
    <location>
        <begin position="7"/>
        <end position="27"/>
    </location>
</feature>
<proteinExistence type="predicted"/>
<reference evidence="2 3" key="1">
    <citation type="submission" date="2014-04" db="EMBL/GenBank/DDBJ databases">
        <title>Aquimarina sp. 22II-S11-z7 Genome Sequencing.</title>
        <authorList>
            <person name="Lai Q."/>
        </authorList>
    </citation>
    <scope>NUCLEOTIDE SEQUENCE [LARGE SCALE GENOMIC DNA]</scope>
    <source>
        <strain evidence="2 3">22II-S11-z7</strain>
    </source>
</reference>
<sequence>MKTIHGKILIFFGVIHSLLAVSPWAFWKQFAGFMGKSFFKISEGLFEFPLLDGQMNYENFAAFWFFYFGLLLIPIGVLVNHVEKTNRQIPKNFMWIYLMIVGIGVYMIPFSGMTFLMLPHSIYMLYTDHKIKHTHQIN</sequence>
<keyword evidence="1" id="KW-1133">Transmembrane helix</keyword>
<keyword evidence="3" id="KW-1185">Reference proteome</keyword>
<dbReference type="OrthoDB" id="1162307at2"/>
<keyword evidence="1" id="KW-0812">Transmembrane</keyword>
<dbReference type="EMBL" id="AQRA01000008">
    <property type="protein sequence ID" value="EZH72429.1"/>
    <property type="molecule type" value="Genomic_DNA"/>
</dbReference>
<dbReference type="STRING" id="1317122.ATO12_23545"/>